<feature type="domain" description="ABC-type transport auxiliary lipoprotein component" evidence="2">
    <location>
        <begin position="41"/>
        <end position="185"/>
    </location>
</feature>
<dbReference type="SUPFAM" id="SSF159594">
    <property type="entry name" value="XCC0632-like"/>
    <property type="match status" value="1"/>
</dbReference>
<dbReference type="Pfam" id="PF03886">
    <property type="entry name" value="ABC_trans_aux"/>
    <property type="match status" value="1"/>
</dbReference>
<dbReference type="Gene3D" id="3.40.50.10610">
    <property type="entry name" value="ABC-type transport auxiliary lipoprotein component"/>
    <property type="match status" value="1"/>
</dbReference>
<feature type="signal peptide" evidence="1">
    <location>
        <begin position="1"/>
        <end position="33"/>
    </location>
</feature>
<feature type="chain" id="PRO_5039638080" evidence="1">
    <location>
        <begin position="34"/>
        <end position="194"/>
    </location>
</feature>
<keyword evidence="1" id="KW-0732">Signal</keyword>
<name>A0A9D7K2R8_9PROT</name>
<evidence type="ECO:0000259" key="2">
    <source>
        <dbReference type="Pfam" id="PF03886"/>
    </source>
</evidence>
<dbReference type="EMBL" id="JADJUC010000003">
    <property type="protein sequence ID" value="MBK8523386.1"/>
    <property type="molecule type" value="Genomic_DNA"/>
</dbReference>
<dbReference type="AlphaFoldDB" id="A0A9D7K2R8"/>
<proteinExistence type="predicted"/>
<gene>
    <name evidence="3" type="ORF">IPL58_04215</name>
</gene>
<accession>A0A9D7K2R8</accession>
<dbReference type="InterPro" id="IPR005586">
    <property type="entry name" value="ABC_trans_aux"/>
</dbReference>
<evidence type="ECO:0000256" key="1">
    <source>
        <dbReference type="SAM" id="SignalP"/>
    </source>
</evidence>
<evidence type="ECO:0000313" key="4">
    <source>
        <dbReference type="Proteomes" id="UP000886689"/>
    </source>
</evidence>
<sequence length="194" mass="21097">MSRKFFLTPVHLVPALLLIFTLAGCGSVPPAPADNFYRLQTPAASATNLSVAVEIRRVQADSLYAERPIVYSEAGNLRQLRQYHYHLWLYPPAQMLRDALRSQLPTPATASGKTVTLDARIVAFDRVVSGSNSSAQAALEVTVTSGNQTLIEKRYQAEQASSDATLTAFVVAMEGALGRIYAEVARDMAEKAAR</sequence>
<evidence type="ECO:0000313" key="3">
    <source>
        <dbReference type="EMBL" id="MBK8523386.1"/>
    </source>
</evidence>
<organism evidence="3 4">
    <name type="scientific">Candidatus Proximibacter danicus</name>
    <dbReference type="NCBI Taxonomy" id="2954365"/>
    <lineage>
        <taxon>Bacteria</taxon>
        <taxon>Pseudomonadati</taxon>
        <taxon>Pseudomonadota</taxon>
        <taxon>Betaproteobacteria</taxon>
        <taxon>Candidatus Proximibacter</taxon>
    </lineage>
</organism>
<dbReference type="Proteomes" id="UP000886689">
    <property type="component" value="Unassembled WGS sequence"/>
</dbReference>
<protein>
    <submittedName>
        <fullName evidence="3">Membrane integrity-associated transporter subunit PqiC</fullName>
    </submittedName>
</protein>
<comment type="caution">
    <text evidence="3">The sequence shown here is derived from an EMBL/GenBank/DDBJ whole genome shotgun (WGS) entry which is preliminary data.</text>
</comment>
<dbReference type="PROSITE" id="PS51257">
    <property type="entry name" value="PROKAR_LIPOPROTEIN"/>
    <property type="match status" value="1"/>
</dbReference>
<reference evidence="3" key="1">
    <citation type="submission" date="2020-10" db="EMBL/GenBank/DDBJ databases">
        <title>Connecting structure to function with the recovery of over 1000 high-quality activated sludge metagenome-assembled genomes encoding full-length rRNA genes using long-read sequencing.</title>
        <authorList>
            <person name="Singleton C.M."/>
            <person name="Petriglieri F."/>
            <person name="Kristensen J.M."/>
            <person name="Kirkegaard R.H."/>
            <person name="Michaelsen T.Y."/>
            <person name="Andersen M.H."/>
            <person name="Karst S.M."/>
            <person name="Dueholm M.S."/>
            <person name="Nielsen P.H."/>
            <person name="Albertsen M."/>
        </authorList>
    </citation>
    <scope>NUCLEOTIDE SEQUENCE</scope>
    <source>
        <strain evidence="3">Hirt_18-Q3-R61-65_BATAC.395</strain>
    </source>
</reference>